<dbReference type="Gene3D" id="3.40.50.12580">
    <property type="match status" value="1"/>
</dbReference>
<dbReference type="AlphaFoldDB" id="A0A0B0IF39"/>
<dbReference type="EMBL" id="JRJU01000014">
    <property type="protein sequence ID" value="KHF39880.1"/>
    <property type="molecule type" value="Genomic_DNA"/>
</dbReference>
<gene>
    <name evidence="1" type="ORF">LQ50_12505</name>
</gene>
<reference evidence="1 2" key="1">
    <citation type="submission" date="2014-09" db="EMBL/GenBank/DDBJ databases">
        <title>Genome sequencing and annotation of Bacillus Okhensis strain Kh10-101T.</title>
        <authorList>
            <person name="Prakash J.S."/>
        </authorList>
    </citation>
    <scope>NUCLEOTIDE SEQUENCE [LARGE SCALE GENOMIC DNA]</scope>
    <source>
        <strain evidence="2">Kh10-101T</strain>
    </source>
</reference>
<dbReference type="InterPro" id="IPR007152">
    <property type="entry name" value="DUF354"/>
</dbReference>
<dbReference type="InterPro" id="IPR030906">
    <property type="entry name" value="Surf_polysacc"/>
</dbReference>
<organism evidence="1 2">
    <name type="scientific">Halalkalibacter okhensis</name>
    <dbReference type="NCBI Taxonomy" id="333138"/>
    <lineage>
        <taxon>Bacteria</taxon>
        <taxon>Bacillati</taxon>
        <taxon>Bacillota</taxon>
        <taxon>Bacilli</taxon>
        <taxon>Bacillales</taxon>
        <taxon>Bacillaceae</taxon>
        <taxon>Halalkalibacter</taxon>
    </lineage>
</organism>
<dbReference type="Pfam" id="PF04007">
    <property type="entry name" value="DUF354"/>
    <property type="match status" value="1"/>
</dbReference>
<dbReference type="NCBIfam" id="TIGR04396">
    <property type="entry name" value="surf_polysacc"/>
    <property type="match status" value="1"/>
</dbReference>
<accession>A0A0B0IF39</accession>
<evidence type="ECO:0000313" key="2">
    <source>
        <dbReference type="Proteomes" id="UP000030832"/>
    </source>
</evidence>
<dbReference type="InterPro" id="IPR043148">
    <property type="entry name" value="TagF_C"/>
</dbReference>
<evidence type="ECO:0000313" key="1">
    <source>
        <dbReference type="EMBL" id="KHF39880.1"/>
    </source>
</evidence>
<evidence type="ECO:0008006" key="3">
    <source>
        <dbReference type="Google" id="ProtNLM"/>
    </source>
</evidence>
<sequence length="420" mass="49014">MEVPKRELDGKLLLAYYAVKNNYSVIIGRQPTVYANAKYFPKGIFFSKGYPNASGYRNGPLRDIKKMGHAIVELDEEGLLLNRDIKFISDRTTENNYKILNQIYCWGNRQKNALSKAYPKYKNRFTVTGHPRFDLLKEEFRSVHDDEVQQIKQKYGDFILVNTRFSIYNHANGKKFQNLSTVKAIHKKYRNLYPHLRDLYHHFINMIKALSKRYPNLNIVIRPHPSESKVSYQKAFKDYNNVFVVHEGTIAKWNLASKVVIHNSCTTGLEAFLLGKPVISYRPVTSKQHDEYIPNEVSYQATNIKQVTSFIDSYLSTGSTNKFTDEQFIRKGNELLTNYYGAMSGNHAYKNIIRMFDKIKIKGKTSLQTKKISQKRVKTIYVTSVKIQSFFNKLDEIEGVKNKRTIRRLRQNLYIIEPKK</sequence>
<keyword evidence="2" id="KW-1185">Reference proteome</keyword>
<dbReference type="eggNOG" id="COG0381">
    <property type="taxonomic scope" value="Bacteria"/>
</dbReference>
<dbReference type="STRING" id="333138.LQ50_12505"/>
<name>A0A0B0IF39_9BACI</name>
<dbReference type="SUPFAM" id="SSF53756">
    <property type="entry name" value="UDP-Glycosyltransferase/glycogen phosphorylase"/>
    <property type="match status" value="1"/>
</dbReference>
<comment type="caution">
    <text evidence="1">The sequence shown here is derived from an EMBL/GenBank/DDBJ whole genome shotgun (WGS) entry which is preliminary data.</text>
</comment>
<protein>
    <recommendedName>
        <fullName evidence="3">Surface carbohydrate biosynthesis protein</fullName>
    </recommendedName>
</protein>
<proteinExistence type="predicted"/>
<dbReference type="Proteomes" id="UP000030832">
    <property type="component" value="Unassembled WGS sequence"/>
</dbReference>